<gene>
    <name evidence="1" type="ORF">DW839_28405</name>
</gene>
<protein>
    <submittedName>
        <fullName evidence="1">DNA primase</fullName>
    </submittedName>
</protein>
<dbReference type="EMBL" id="QSHZ01000047">
    <property type="protein sequence ID" value="RHC48453.1"/>
    <property type="molecule type" value="Genomic_DNA"/>
</dbReference>
<dbReference type="SUPFAM" id="SSF56731">
    <property type="entry name" value="DNA primase core"/>
    <property type="match status" value="1"/>
</dbReference>
<dbReference type="RefSeq" id="WP_002573414.1">
    <property type="nucleotide sequence ID" value="NZ_CBCSIM010000019.1"/>
</dbReference>
<evidence type="ECO:0000313" key="1">
    <source>
        <dbReference type="EMBL" id="RHC48453.1"/>
    </source>
</evidence>
<dbReference type="Proteomes" id="UP000283975">
    <property type="component" value="Unassembled WGS sequence"/>
</dbReference>
<dbReference type="AlphaFoldDB" id="A0A414AIP3"/>
<evidence type="ECO:0000313" key="2">
    <source>
        <dbReference type="Proteomes" id="UP000283975"/>
    </source>
</evidence>
<name>A0A414AIP3_9FIRM</name>
<organism evidence="1 2">
    <name type="scientific">Enterocloster bolteae</name>
    <dbReference type="NCBI Taxonomy" id="208479"/>
    <lineage>
        <taxon>Bacteria</taxon>
        <taxon>Bacillati</taxon>
        <taxon>Bacillota</taxon>
        <taxon>Clostridia</taxon>
        <taxon>Lachnospirales</taxon>
        <taxon>Lachnospiraceae</taxon>
        <taxon>Enterocloster</taxon>
    </lineage>
</organism>
<accession>A0A414AIP3</accession>
<sequence>MDAKELKNYIYENRYVEQILESIGCHHIKYHASNAYWTCANANGDNNGAIVLYNNEYLMCLNYTRQMIKGDRKTDIVDLVCYTKDLTFPEGLKFICEEIGMSYYHDFDEDIPDSFKILKIIDDMNSNSLEEKEKPLKPISERILSYYKEYVNDLFYEDNIDYSTQKEFEIGFDEESNRYTIPIRSEIGDLVGVKGRYFDRKVPEGENKYIYLEPCAKSKIIYGLYKTLEYIKAKGRIYVGEAEKFPLQLWSYGYRNSGSTGGKELSQYQIDMLVRLGVDIVLCFDKDVTKEEYEEIAERFPDGVPLFYMFDEDNILEEHESPSDTPTKWQYMVEHNIYKLR</sequence>
<reference evidence="1 2" key="1">
    <citation type="submission" date="2018-08" db="EMBL/GenBank/DDBJ databases">
        <title>A genome reference for cultivated species of the human gut microbiota.</title>
        <authorList>
            <person name="Zou Y."/>
            <person name="Xue W."/>
            <person name="Luo G."/>
        </authorList>
    </citation>
    <scope>NUCLEOTIDE SEQUENCE [LARGE SCALE GENOMIC DNA]</scope>
    <source>
        <strain evidence="1 2">AM35-14</strain>
    </source>
</reference>
<dbReference type="Gene3D" id="3.40.1360.10">
    <property type="match status" value="1"/>
</dbReference>
<proteinExistence type="predicted"/>
<comment type="caution">
    <text evidence="1">The sequence shown here is derived from an EMBL/GenBank/DDBJ whole genome shotgun (WGS) entry which is preliminary data.</text>
</comment>